<proteinExistence type="predicted"/>
<dbReference type="STRING" id="4781.A0A0P1AMD7"/>
<evidence type="ECO:0000313" key="2">
    <source>
        <dbReference type="Proteomes" id="UP000054928"/>
    </source>
</evidence>
<dbReference type="RefSeq" id="XP_036263226.1">
    <property type="nucleotide sequence ID" value="XM_036407532.1"/>
</dbReference>
<name>A0A0P1AMD7_PLAHL</name>
<protein>
    <submittedName>
        <fullName evidence="1">Uncharacterized protein</fullName>
    </submittedName>
</protein>
<organism evidence="1 2">
    <name type="scientific">Plasmopara halstedii</name>
    <name type="common">Downy mildew of sunflower</name>
    <dbReference type="NCBI Taxonomy" id="4781"/>
    <lineage>
        <taxon>Eukaryota</taxon>
        <taxon>Sar</taxon>
        <taxon>Stramenopiles</taxon>
        <taxon>Oomycota</taxon>
        <taxon>Peronosporomycetes</taxon>
        <taxon>Peronosporales</taxon>
        <taxon>Peronosporaceae</taxon>
        <taxon>Plasmopara</taxon>
    </lineage>
</organism>
<dbReference type="GeneID" id="59052637"/>
<dbReference type="AlphaFoldDB" id="A0A0P1AMD7"/>
<dbReference type="Proteomes" id="UP000054928">
    <property type="component" value="Unassembled WGS sequence"/>
</dbReference>
<reference evidence="2" key="1">
    <citation type="submission" date="2014-09" db="EMBL/GenBank/DDBJ databases">
        <authorList>
            <person name="Sharma Rahul"/>
            <person name="Thines Marco"/>
        </authorList>
    </citation>
    <scope>NUCLEOTIDE SEQUENCE [LARGE SCALE GENOMIC DNA]</scope>
</reference>
<sequence>MQPQSGICHLQHLLPIDVWEGHLIHFLTLNEAGMIAELSRFFYDVVHNSVQIQIEASLVCTVRKLLQVLANWKSL</sequence>
<accession>A0A0P1AMD7</accession>
<dbReference type="OrthoDB" id="64561at2759"/>
<keyword evidence="2" id="KW-1185">Reference proteome</keyword>
<evidence type="ECO:0000313" key="1">
    <source>
        <dbReference type="EMBL" id="CEG42513.1"/>
    </source>
</evidence>
<dbReference type="EMBL" id="CCYD01000645">
    <property type="protein sequence ID" value="CEG42513.1"/>
    <property type="molecule type" value="Genomic_DNA"/>
</dbReference>